<evidence type="ECO:0000313" key="1">
    <source>
        <dbReference type="EMBL" id="EGL86919.1"/>
    </source>
</evidence>
<evidence type="ECO:0000313" key="2">
    <source>
        <dbReference type="Proteomes" id="UP000010138"/>
    </source>
</evidence>
<proteinExistence type="predicted"/>
<dbReference type="AlphaFoldDB" id="F5W009"/>
<sequence length="65" mass="7177">MFILKHGTKEDKPFLKSVDVEVTGIEISFSDERRAMKFASRGAAIQVGKALRGSFGNFYPVEVLG</sequence>
<dbReference type="OrthoDB" id="2224086at2"/>
<accession>F5W009</accession>
<comment type="caution">
    <text evidence="1">The sequence shown here is derived from an EMBL/GenBank/DDBJ whole genome shotgun (WGS) entry which is preliminary data.</text>
</comment>
<protein>
    <submittedName>
        <fullName evidence="1">Uncharacterized protein</fullName>
    </submittedName>
</protein>
<name>F5W009_9STRE</name>
<organism evidence="1 2">
    <name type="scientific">Streptococcus infantis SK1076</name>
    <dbReference type="NCBI Taxonomy" id="1005705"/>
    <lineage>
        <taxon>Bacteria</taxon>
        <taxon>Bacillati</taxon>
        <taxon>Bacillota</taxon>
        <taxon>Bacilli</taxon>
        <taxon>Lactobacillales</taxon>
        <taxon>Streptococcaceae</taxon>
        <taxon>Streptococcus</taxon>
    </lineage>
</organism>
<dbReference type="Proteomes" id="UP000010138">
    <property type="component" value="Unassembled WGS sequence"/>
</dbReference>
<dbReference type="RefSeq" id="WP_006150489.1">
    <property type="nucleotide sequence ID" value="NZ_AFNN01000011.1"/>
</dbReference>
<dbReference type="EMBL" id="AFNN01000011">
    <property type="protein sequence ID" value="EGL86919.1"/>
    <property type="molecule type" value="Genomic_DNA"/>
</dbReference>
<reference evidence="1 2" key="1">
    <citation type="submission" date="2011-04" db="EMBL/GenBank/DDBJ databases">
        <authorList>
            <person name="Durkin A.S."/>
            <person name="Radune D."/>
            <person name="Hostetler J."/>
            <person name="Torralba M."/>
            <person name="Gillis M."/>
            <person name="Methe B."/>
            <person name="Sutton G."/>
            <person name="Nelson K.E."/>
        </authorList>
    </citation>
    <scope>NUCLEOTIDE SEQUENCE [LARGE SCALE GENOMIC DNA]</scope>
    <source>
        <strain evidence="1 2">SK1076</strain>
    </source>
</reference>
<gene>
    <name evidence="1" type="ORF">HMPREF9967_1024</name>
</gene>